<evidence type="ECO:0000313" key="12">
    <source>
        <dbReference type="RefSeq" id="XP_014478943.1"/>
    </source>
</evidence>
<dbReference type="GO" id="GO:0005549">
    <property type="term" value="F:odorant binding"/>
    <property type="evidence" value="ECO:0007669"/>
    <property type="project" value="InterPro"/>
</dbReference>
<keyword evidence="7 10" id="KW-0472">Membrane</keyword>
<name>A0A6P3XLY1_DINQU</name>
<dbReference type="GeneID" id="106746662"/>
<keyword evidence="11" id="KW-1185">Reference proteome</keyword>
<feature type="transmembrane region" description="Helical" evidence="10">
    <location>
        <begin position="179"/>
        <end position="209"/>
    </location>
</feature>
<dbReference type="KEGG" id="dqu:106746662"/>
<evidence type="ECO:0000256" key="10">
    <source>
        <dbReference type="SAM" id="Phobius"/>
    </source>
</evidence>
<protein>
    <submittedName>
        <fullName evidence="12">Uncharacterized protein LOC106746662</fullName>
    </submittedName>
</protein>
<keyword evidence="9" id="KW-0807">Transducer</keyword>
<evidence type="ECO:0000256" key="3">
    <source>
        <dbReference type="ARBA" id="ARBA00022606"/>
    </source>
</evidence>
<evidence type="ECO:0000313" key="11">
    <source>
        <dbReference type="Proteomes" id="UP000515204"/>
    </source>
</evidence>
<reference evidence="12" key="1">
    <citation type="submission" date="2025-08" db="UniProtKB">
        <authorList>
            <consortium name="RefSeq"/>
        </authorList>
    </citation>
    <scope>IDENTIFICATION</scope>
</reference>
<gene>
    <name evidence="12" type="primary">LOC106746662</name>
</gene>
<evidence type="ECO:0000256" key="7">
    <source>
        <dbReference type="ARBA" id="ARBA00023136"/>
    </source>
</evidence>
<dbReference type="Pfam" id="PF02949">
    <property type="entry name" value="7tm_6"/>
    <property type="match status" value="1"/>
</dbReference>
<evidence type="ECO:0000256" key="6">
    <source>
        <dbReference type="ARBA" id="ARBA00022989"/>
    </source>
</evidence>
<dbReference type="GO" id="GO:0005886">
    <property type="term" value="C:plasma membrane"/>
    <property type="evidence" value="ECO:0007669"/>
    <property type="project" value="UniProtKB-SubCell"/>
</dbReference>
<dbReference type="OrthoDB" id="7554830at2759"/>
<feature type="transmembrane region" description="Helical" evidence="10">
    <location>
        <begin position="16"/>
        <end position="36"/>
    </location>
</feature>
<proteinExistence type="predicted"/>
<dbReference type="GO" id="GO:0007165">
    <property type="term" value="P:signal transduction"/>
    <property type="evidence" value="ECO:0007669"/>
    <property type="project" value="UniProtKB-KW"/>
</dbReference>
<keyword evidence="3" id="KW-0716">Sensory transduction</keyword>
<evidence type="ECO:0000256" key="8">
    <source>
        <dbReference type="ARBA" id="ARBA00023170"/>
    </source>
</evidence>
<organism evidence="11 12">
    <name type="scientific">Dinoponera quadriceps</name>
    <name type="common">South American ant</name>
    <dbReference type="NCBI Taxonomy" id="609295"/>
    <lineage>
        <taxon>Eukaryota</taxon>
        <taxon>Metazoa</taxon>
        <taxon>Ecdysozoa</taxon>
        <taxon>Arthropoda</taxon>
        <taxon>Hexapoda</taxon>
        <taxon>Insecta</taxon>
        <taxon>Pterygota</taxon>
        <taxon>Neoptera</taxon>
        <taxon>Endopterygota</taxon>
        <taxon>Hymenoptera</taxon>
        <taxon>Apocrita</taxon>
        <taxon>Aculeata</taxon>
        <taxon>Formicoidea</taxon>
        <taxon>Formicidae</taxon>
        <taxon>Ponerinae</taxon>
        <taxon>Ponerini</taxon>
        <taxon>Dinoponera</taxon>
    </lineage>
</organism>
<dbReference type="PANTHER" id="PTHR21137">
    <property type="entry name" value="ODORANT RECEPTOR"/>
    <property type="match status" value="1"/>
</dbReference>
<evidence type="ECO:0000256" key="1">
    <source>
        <dbReference type="ARBA" id="ARBA00004651"/>
    </source>
</evidence>
<sequence length="264" mass="30797">MRIFQIVSFGGNIEELLLHLIYICVIFLYIFLASYISQEIMDHNKDVFVTAYNIRWYLAPLHVQRMILFLLQRGSKAFNLNVGGVMIGSFENFASVKHLLEQFQQICNELKDENEIAIIQNYGINAKRLTTTLTLLNAVFFIIIQSMWLRFFNIFPFENESEEQMLFIMTEYFVDQGKYLHLILLHMNAAICVSLLGILATGSTLLTWLQYVCGMFKIASYRIEQTMEFNVQHNINLENVIMIYKHIICAVDIHRKAMKSVLIP</sequence>
<evidence type="ECO:0000256" key="2">
    <source>
        <dbReference type="ARBA" id="ARBA00022475"/>
    </source>
</evidence>
<comment type="subcellular location">
    <subcellularLocation>
        <location evidence="1">Cell membrane</location>
        <topology evidence="1">Multi-pass membrane protein</topology>
    </subcellularLocation>
</comment>
<dbReference type="RefSeq" id="XP_014478943.1">
    <property type="nucleotide sequence ID" value="XM_014623457.1"/>
</dbReference>
<evidence type="ECO:0000256" key="4">
    <source>
        <dbReference type="ARBA" id="ARBA00022692"/>
    </source>
</evidence>
<keyword evidence="4 10" id="KW-0812">Transmembrane</keyword>
<dbReference type="GO" id="GO:0004984">
    <property type="term" value="F:olfactory receptor activity"/>
    <property type="evidence" value="ECO:0007669"/>
    <property type="project" value="InterPro"/>
</dbReference>
<keyword evidence="2" id="KW-1003">Cell membrane</keyword>
<feature type="transmembrane region" description="Helical" evidence="10">
    <location>
        <begin position="129"/>
        <end position="149"/>
    </location>
</feature>
<evidence type="ECO:0000256" key="5">
    <source>
        <dbReference type="ARBA" id="ARBA00022725"/>
    </source>
</evidence>
<dbReference type="AlphaFoldDB" id="A0A6P3XLY1"/>
<keyword evidence="6 10" id="KW-1133">Transmembrane helix</keyword>
<keyword evidence="8" id="KW-0675">Receptor</keyword>
<accession>A0A6P3XLY1</accession>
<dbReference type="Proteomes" id="UP000515204">
    <property type="component" value="Unplaced"/>
</dbReference>
<dbReference type="PANTHER" id="PTHR21137:SF35">
    <property type="entry name" value="ODORANT RECEPTOR 19A-RELATED"/>
    <property type="match status" value="1"/>
</dbReference>
<evidence type="ECO:0000256" key="9">
    <source>
        <dbReference type="ARBA" id="ARBA00023224"/>
    </source>
</evidence>
<keyword evidence="5" id="KW-0552">Olfaction</keyword>
<dbReference type="InterPro" id="IPR004117">
    <property type="entry name" value="7tm6_olfct_rcpt"/>
</dbReference>